<name>C5KPI3_PERM5</name>
<feature type="region of interest" description="Disordered" evidence="1">
    <location>
        <begin position="68"/>
        <end position="90"/>
    </location>
</feature>
<evidence type="ECO:0000313" key="3">
    <source>
        <dbReference type="EMBL" id="EER13612.1"/>
    </source>
</evidence>
<feature type="region of interest" description="Disordered" evidence="1">
    <location>
        <begin position="19"/>
        <end position="38"/>
    </location>
</feature>
<gene>
    <name evidence="3" type="ORF">Pmar_PMAR001289</name>
    <name evidence="2" type="ORF">Pmar_PMAR007233</name>
</gene>
<dbReference type="RefSeq" id="XP_002781817.1">
    <property type="nucleotide sequence ID" value="XM_002781771.1"/>
</dbReference>
<organism evidence="4">
    <name type="scientific">Perkinsus marinus (strain ATCC 50983 / TXsc)</name>
    <dbReference type="NCBI Taxonomy" id="423536"/>
    <lineage>
        <taxon>Eukaryota</taxon>
        <taxon>Sar</taxon>
        <taxon>Alveolata</taxon>
        <taxon>Perkinsozoa</taxon>
        <taxon>Perkinsea</taxon>
        <taxon>Perkinsida</taxon>
        <taxon>Perkinsidae</taxon>
        <taxon>Perkinsus</taxon>
    </lineage>
</organism>
<keyword evidence="4" id="KW-1185">Reference proteome</keyword>
<sequence length="240" mass="26279">MAEEFERFKRFEYKENSNLVLQRDPGGGSHLANEPTGEPETLRYHKMHTMGDKVLKTKPKPEAALAAKRRHVKAVTEAGGDKGLHKRRKGIDITKGETVLTVDEAGDNVYRPKSRASERPYDEMLSVLSTVLVGETSTVLREAAHEILMALKSDQKDSSKQKNVEEVLPPRSLTPELYTQLLRLSQQIHDFAVDDDEEGVAEAGGEDVDAALLAGAAADDPAGVAVTFDEDDENDGDAVV</sequence>
<dbReference type="EMBL" id="GG686213">
    <property type="protein sequence ID" value="EEQ98854.1"/>
    <property type="molecule type" value="Genomic_DNA"/>
</dbReference>
<dbReference type="RefSeq" id="XP_002766137.1">
    <property type="nucleotide sequence ID" value="XM_002766091.1"/>
</dbReference>
<proteinExistence type="predicted"/>
<dbReference type="OMA" id="RDTHEAT"/>
<reference evidence="3 4" key="1">
    <citation type="submission" date="2008-07" db="EMBL/GenBank/DDBJ databases">
        <authorList>
            <person name="El-Sayed N."/>
            <person name="Caler E."/>
            <person name="Inman J."/>
            <person name="Amedeo P."/>
            <person name="Hass B."/>
            <person name="Wortman J."/>
        </authorList>
    </citation>
    <scope>NUCLEOTIDE SEQUENCE [LARGE SCALE GENOMIC DNA]</scope>
    <source>
        <strain evidence="3">ATCC 50983</strain>
        <strain evidence="4">ATCC 50983 / TXsc</strain>
    </source>
</reference>
<evidence type="ECO:0000256" key="1">
    <source>
        <dbReference type="SAM" id="MobiDB-lite"/>
    </source>
</evidence>
<protein>
    <submittedName>
        <fullName evidence="3">Uncharacterized protein</fullName>
    </submittedName>
</protein>
<evidence type="ECO:0000313" key="2">
    <source>
        <dbReference type="EMBL" id="EEQ98854.1"/>
    </source>
</evidence>
<accession>C5KPI3</accession>
<dbReference type="GeneID" id="9042582"/>
<dbReference type="Proteomes" id="UP000007800">
    <property type="component" value="Unassembled WGS sequence"/>
</dbReference>
<evidence type="ECO:0000313" key="4">
    <source>
        <dbReference type="Proteomes" id="UP000007800"/>
    </source>
</evidence>
<dbReference type="GeneID" id="9063056"/>
<dbReference type="AlphaFoldDB" id="C5KPI3"/>
<dbReference type="EMBL" id="GG675112">
    <property type="protein sequence ID" value="EER13612.1"/>
    <property type="molecule type" value="Genomic_DNA"/>
</dbReference>